<organism evidence="1 2">
    <name type="scientific">Dentipellis fragilis</name>
    <dbReference type="NCBI Taxonomy" id="205917"/>
    <lineage>
        <taxon>Eukaryota</taxon>
        <taxon>Fungi</taxon>
        <taxon>Dikarya</taxon>
        <taxon>Basidiomycota</taxon>
        <taxon>Agaricomycotina</taxon>
        <taxon>Agaricomycetes</taxon>
        <taxon>Russulales</taxon>
        <taxon>Hericiaceae</taxon>
        <taxon>Dentipellis</taxon>
    </lineage>
</organism>
<dbReference type="AlphaFoldDB" id="A0A4Y9Z6Y4"/>
<dbReference type="EMBL" id="SEOQ01000114">
    <property type="protein sequence ID" value="TFY70224.1"/>
    <property type="molecule type" value="Genomic_DNA"/>
</dbReference>
<reference evidence="1 2" key="1">
    <citation type="submission" date="2019-02" db="EMBL/GenBank/DDBJ databases">
        <title>Genome sequencing of the rare red list fungi Dentipellis fragilis.</title>
        <authorList>
            <person name="Buettner E."/>
            <person name="Kellner H."/>
        </authorList>
    </citation>
    <scope>NUCLEOTIDE SEQUENCE [LARGE SCALE GENOMIC DNA]</scope>
    <source>
        <strain evidence="1 2">DSM 105465</strain>
    </source>
</reference>
<sequence length="311" mass="34652">MGQYWYLANLDKAQQLYMGKLGETFFECPLSECVLPGRVPTLKLLPYFEPPPSAPSTAKQPGINGLPDKLIDKIFSYLYGGGQCIRLALTGRRYWNLARPHVRDSITGYLKSLSWAGDRIICVGDYTNEDDLPRALKADKQFAGRNLYELIDEKFKDVPSGLGSHGMLGAKILRSKLGEVLSNAWMGDEFAFGPSSIFTDCIPVEDIEAKKLVLRNLSKHQYVQYSRLPVSKSKSCDVDLALAAQSQICWSSDPSTSMSCDGDVTRGSWAGDRLDIAPIEEVRNSKDVGQTVVWRDVSKRVASELRDLIRM</sequence>
<protein>
    <recommendedName>
        <fullName evidence="3">F-box domain-containing protein</fullName>
    </recommendedName>
</protein>
<proteinExistence type="predicted"/>
<keyword evidence="2" id="KW-1185">Reference proteome</keyword>
<evidence type="ECO:0008006" key="3">
    <source>
        <dbReference type="Google" id="ProtNLM"/>
    </source>
</evidence>
<evidence type="ECO:0000313" key="2">
    <source>
        <dbReference type="Proteomes" id="UP000298327"/>
    </source>
</evidence>
<dbReference type="OrthoDB" id="2588098at2759"/>
<name>A0A4Y9Z6Y4_9AGAM</name>
<evidence type="ECO:0000313" key="1">
    <source>
        <dbReference type="EMBL" id="TFY70224.1"/>
    </source>
</evidence>
<dbReference type="Proteomes" id="UP000298327">
    <property type="component" value="Unassembled WGS sequence"/>
</dbReference>
<gene>
    <name evidence="1" type="ORF">EVG20_g2774</name>
</gene>
<accession>A0A4Y9Z6Y4</accession>
<comment type="caution">
    <text evidence="1">The sequence shown here is derived from an EMBL/GenBank/DDBJ whole genome shotgun (WGS) entry which is preliminary data.</text>
</comment>